<name>A0A2G1DFP7_9BACT</name>
<dbReference type="Proteomes" id="UP000221222">
    <property type="component" value="Unassembled WGS sequence"/>
</dbReference>
<dbReference type="SUPFAM" id="SSF55874">
    <property type="entry name" value="ATPase domain of HSP90 chaperone/DNA topoisomerase II/histidine kinase"/>
    <property type="match status" value="1"/>
</dbReference>
<feature type="non-terminal residue" evidence="1">
    <location>
        <position position="1"/>
    </location>
</feature>
<dbReference type="GO" id="GO:0016301">
    <property type="term" value="F:kinase activity"/>
    <property type="evidence" value="ECO:0007669"/>
    <property type="project" value="UniProtKB-KW"/>
</dbReference>
<reference evidence="1 2" key="1">
    <citation type="submission" date="2017-09" db="EMBL/GenBank/DDBJ databases">
        <title>Arcobacter canalis sp. nov., a new species isolated from a water canal contaminated with urban sewage.</title>
        <authorList>
            <person name="Perez-Cataluna A."/>
            <person name="Salas-Masso N."/>
            <person name="Figueras M.J."/>
        </authorList>
    </citation>
    <scope>NUCLEOTIDE SEQUENCE [LARGE SCALE GENOMIC DNA]</scope>
    <source>
        <strain evidence="1 2">F98-3</strain>
    </source>
</reference>
<evidence type="ECO:0000313" key="1">
    <source>
        <dbReference type="EMBL" id="PHO17156.1"/>
    </source>
</evidence>
<proteinExistence type="predicted"/>
<dbReference type="InterPro" id="IPR036890">
    <property type="entry name" value="HATPase_C_sf"/>
</dbReference>
<comment type="caution">
    <text evidence="1">The sequence shown here is derived from an EMBL/GenBank/DDBJ whole genome shotgun (WGS) entry which is preliminary data.</text>
</comment>
<organism evidence="1 2">
    <name type="scientific">Malaciobacter molluscorum LMG 25693</name>
    <dbReference type="NCBI Taxonomy" id="870501"/>
    <lineage>
        <taxon>Bacteria</taxon>
        <taxon>Pseudomonadati</taxon>
        <taxon>Campylobacterota</taxon>
        <taxon>Epsilonproteobacteria</taxon>
        <taxon>Campylobacterales</taxon>
        <taxon>Arcobacteraceae</taxon>
        <taxon>Malaciobacter</taxon>
    </lineage>
</organism>
<accession>A0A2G1DFP7</accession>
<dbReference type="EMBL" id="NXFY01000022">
    <property type="protein sequence ID" value="PHO17156.1"/>
    <property type="molecule type" value="Genomic_DNA"/>
</dbReference>
<keyword evidence="1" id="KW-0418">Kinase</keyword>
<evidence type="ECO:0000313" key="2">
    <source>
        <dbReference type="Proteomes" id="UP000221222"/>
    </source>
</evidence>
<protein>
    <submittedName>
        <fullName evidence="1">Histidine kinase</fullName>
    </submittedName>
</protein>
<dbReference type="AlphaFoldDB" id="A0A2G1DFP7"/>
<keyword evidence="1" id="KW-0808">Transferase</keyword>
<keyword evidence="2" id="KW-1185">Reference proteome</keyword>
<sequence length="44" mass="4898">EEGKGTGIGLYMTKTIIENNMQGKIFIKDIQNGISFIIKLPKSK</sequence>
<gene>
    <name evidence="1" type="ORF">CPU12_11655</name>
</gene>
<dbReference type="Gene3D" id="3.30.565.10">
    <property type="entry name" value="Histidine kinase-like ATPase, C-terminal domain"/>
    <property type="match status" value="1"/>
</dbReference>